<dbReference type="EMBL" id="CM007905">
    <property type="protein sequence ID" value="OTF92202.1"/>
    <property type="molecule type" value="Genomic_DNA"/>
</dbReference>
<organism evidence="2 3">
    <name type="scientific">Helianthus annuus</name>
    <name type="common">Common sunflower</name>
    <dbReference type="NCBI Taxonomy" id="4232"/>
    <lineage>
        <taxon>Eukaryota</taxon>
        <taxon>Viridiplantae</taxon>
        <taxon>Streptophyta</taxon>
        <taxon>Embryophyta</taxon>
        <taxon>Tracheophyta</taxon>
        <taxon>Spermatophyta</taxon>
        <taxon>Magnoliopsida</taxon>
        <taxon>eudicotyledons</taxon>
        <taxon>Gunneridae</taxon>
        <taxon>Pentapetalae</taxon>
        <taxon>asterids</taxon>
        <taxon>campanulids</taxon>
        <taxon>Asterales</taxon>
        <taxon>Asteraceae</taxon>
        <taxon>Asteroideae</taxon>
        <taxon>Heliantheae alliance</taxon>
        <taxon>Heliantheae</taxon>
        <taxon>Helianthus</taxon>
    </lineage>
</organism>
<name>A0A251S145_HELAN</name>
<dbReference type="InParanoid" id="A0A251S145"/>
<dbReference type="PANTHER" id="PTHR35282:SF2">
    <property type="entry name" value="F5D14.24 PROTEIN"/>
    <property type="match status" value="1"/>
</dbReference>
<accession>A0A251S145</accession>
<keyword evidence="3" id="KW-1185">Reference proteome</keyword>
<feature type="compositionally biased region" description="Polar residues" evidence="1">
    <location>
        <begin position="146"/>
        <end position="155"/>
    </location>
</feature>
<dbReference type="Pfam" id="PF21737">
    <property type="entry name" value="DUF6865"/>
    <property type="match status" value="1"/>
</dbReference>
<dbReference type="FunCoup" id="A0A251S145">
    <property type="interactions" value="5"/>
</dbReference>
<proteinExistence type="predicted"/>
<evidence type="ECO:0000313" key="2">
    <source>
        <dbReference type="EMBL" id="OTF92202.1"/>
    </source>
</evidence>
<feature type="compositionally biased region" description="Polar residues" evidence="1">
    <location>
        <begin position="94"/>
        <end position="110"/>
    </location>
</feature>
<gene>
    <name evidence="2" type="ORF">HannXRQ_Chr16g0519261</name>
</gene>
<evidence type="ECO:0000313" key="3">
    <source>
        <dbReference type="Proteomes" id="UP000215914"/>
    </source>
</evidence>
<dbReference type="PANTHER" id="PTHR35282">
    <property type="entry name" value="F5D14.24 PROTEIN"/>
    <property type="match status" value="1"/>
</dbReference>
<feature type="region of interest" description="Disordered" evidence="1">
    <location>
        <begin position="89"/>
        <end position="155"/>
    </location>
</feature>
<dbReference type="AlphaFoldDB" id="A0A251S145"/>
<dbReference type="Proteomes" id="UP000215914">
    <property type="component" value="Chromosome 16"/>
</dbReference>
<evidence type="ECO:0000256" key="1">
    <source>
        <dbReference type="SAM" id="MobiDB-lite"/>
    </source>
</evidence>
<protein>
    <submittedName>
        <fullName evidence="2">Uncharacterized protein</fullName>
    </submittedName>
</protein>
<reference evidence="3" key="1">
    <citation type="journal article" date="2017" name="Nature">
        <title>The sunflower genome provides insights into oil metabolism, flowering and Asterid evolution.</title>
        <authorList>
            <person name="Badouin H."/>
            <person name="Gouzy J."/>
            <person name="Grassa C.J."/>
            <person name="Murat F."/>
            <person name="Staton S.E."/>
            <person name="Cottret L."/>
            <person name="Lelandais-Briere C."/>
            <person name="Owens G.L."/>
            <person name="Carrere S."/>
            <person name="Mayjonade B."/>
            <person name="Legrand L."/>
            <person name="Gill N."/>
            <person name="Kane N.C."/>
            <person name="Bowers J.E."/>
            <person name="Hubner S."/>
            <person name="Bellec A."/>
            <person name="Berard A."/>
            <person name="Berges H."/>
            <person name="Blanchet N."/>
            <person name="Boniface M.C."/>
            <person name="Brunel D."/>
            <person name="Catrice O."/>
            <person name="Chaidir N."/>
            <person name="Claudel C."/>
            <person name="Donnadieu C."/>
            <person name="Faraut T."/>
            <person name="Fievet G."/>
            <person name="Helmstetter N."/>
            <person name="King M."/>
            <person name="Knapp S.J."/>
            <person name="Lai Z."/>
            <person name="Le Paslier M.C."/>
            <person name="Lippi Y."/>
            <person name="Lorenzon L."/>
            <person name="Mandel J.R."/>
            <person name="Marage G."/>
            <person name="Marchand G."/>
            <person name="Marquand E."/>
            <person name="Bret-Mestries E."/>
            <person name="Morien E."/>
            <person name="Nambeesan S."/>
            <person name="Nguyen T."/>
            <person name="Pegot-Espagnet P."/>
            <person name="Pouilly N."/>
            <person name="Raftis F."/>
            <person name="Sallet E."/>
            <person name="Schiex T."/>
            <person name="Thomas J."/>
            <person name="Vandecasteele C."/>
            <person name="Vares D."/>
            <person name="Vear F."/>
            <person name="Vautrin S."/>
            <person name="Crespi M."/>
            <person name="Mangin B."/>
            <person name="Burke J.M."/>
            <person name="Salse J."/>
            <person name="Munos S."/>
            <person name="Vincourt P."/>
            <person name="Rieseberg L.H."/>
            <person name="Langlade N.B."/>
        </authorList>
    </citation>
    <scope>NUCLEOTIDE SEQUENCE [LARGE SCALE GENOMIC DNA]</scope>
    <source>
        <strain evidence="3">cv. SF193</strain>
    </source>
</reference>
<sequence>MYLQILVYFIYTHATRETLIQPPNFSFLYKTSFQESFTFPQTKVKGLIWCYYMAKNEAEHEHSVAKNEAESEVSVDLARESLIALSYSLPDTDLPSTDQPKSVHSVTEAVNTDEKEKARSELISISYGESPDTKGSPVSPKETIDSPVSTNETNG</sequence>
<dbReference type="InterPro" id="IPR049198">
    <property type="entry name" value="DUF6865"/>
</dbReference>